<dbReference type="PRINTS" id="PR00689">
    <property type="entry name" value="ACOABINDINGP"/>
</dbReference>
<reference evidence="4 5" key="1">
    <citation type="submission" date="2014-04" db="EMBL/GenBank/DDBJ databases">
        <authorList>
            <consortium name="DOE Joint Genome Institute"/>
            <person name="Kuo A."/>
            <person name="Tarkka M."/>
            <person name="Buscot F."/>
            <person name="Kohler A."/>
            <person name="Nagy L.G."/>
            <person name="Floudas D."/>
            <person name="Copeland A."/>
            <person name="Barry K.W."/>
            <person name="Cichocki N."/>
            <person name="Veneault-Fourrey C."/>
            <person name="LaButti K."/>
            <person name="Lindquist E.A."/>
            <person name="Lipzen A."/>
            <person name="Lundell T."/>
            <person name="Morin E."/>
            <person name="Murat C."/>
            <person name="Sun H."/>
            <person name="Tunlid A."/>
            <person name="Henrissat B."/>
            <person name="Grigoriev I.V."/>
            <person name="Hibbett D.S."/>
            <person name="Martin F."/>
            <person name="Nordberg H.P."/>
            <person name="Cantor M.N."/>
            <person name="Hua S.X."/>
        </authorList>
    </citation>
    <scope>NUCLEOTIDE SEQUENCE [LARGE SCALE GENOMIC DNA]</scope>
    <source>
        <strain evidence="4 5">F 1598</strain>
    </source>
</reference>
<dbReference type="Pfam" id="PF00887">
    <property type="entry name" value="ACBP"/>
    <property type="match status" value="1"/>
</dbReference>
<dbReference type="PROSITE" id="PS51228">
    <property type="entry name" value="ACB_2"/>
    <property type="match status" value="1"/>
</dbReference>
<dbReference type="Gene3D" id="1.20.80.10">
    <property type="match status" value="1"/>
</dbReference>
<evidence type="ECO:0000259" key="3">
    <source>
        <dbReference type="PROSITE" id="PS51228"/>
    </source>
</evidence>
<accession>A0A0C3C3K4</accession>
<dbReference type="GO" id="GO:0000062">
    <property type="term" value="F:fatty-acyl-CoA binding"/>
    <property type="evidence" value="ECO:0007669"/>
    <property type="project" value="InterPro"/>
</dbReference>
<dbReference type="InterPro" id="IPR014352">
    <property type="entry name" value="FERM/acyl-CoA-bd_prot_sf"/>
</dbReference>
<keyword evidence="2" id="KW-0446">Lipid-binding</keyword>
<dbReference type="PANTHER" id="PTHR23310:SF62">
    <property type="entry name" value="ACYL-COA BINDING PROTEIN 1, ISOFORM A"/>
    <property type="match status" value="1"/>
</dbReference>
<dbReference type="SUPFAM" id="SSF47027">
    <property type="entry name" value="Acyl-CoA binding protein"/>
    <property type="match status" value="1"/>
</dbReference>
<feature type="domain" description="ACB" evidence="3">
    <location>
        <begin position="9"/>
        <end position="100"/>
    </location>
</feature>
<name>A0A0C3C3K4_PILCF</name>
<dbReference type="EMBL" id="KN832988">
    <property type="protein sequence ID" value="KIM84172.1"/>
    <property type="molecule type" value="Genomic_DNA"/>
</dbReference>
<evidence type="ECO:0000313" key="5">
    <source>
        <dbReference type="Proteomes" id="UP000054166"/>
    </source>
</evidence>
<dbReference type="GO" id="GO:0006631">
    <property type="term" value="P:fatty acid metabolic process"/>
    <property type="evidence" value="ECO:0007669"/>
    <property type="project" value="TreeGrafter"/>
</dbReference>
<reference evidence="5" key="2">
    <citation type="submission" date="2015-01" db="EMBL/GenBank/DDBJ databases">
        <title>Evolutionary Origins and Diversification of the Mycorrhizal Mutualists.</title>
        <authorList>
            <consortium name="DOE Joint Genome Institute"/>
            <consortium name="Mycorrhizal Genomics Consortium"/>
            <person name="Kohler A."/>
            <person name="Kuo A."/>
            <person name="Nagy L.G."/>
            <person name="Floudas D."/>
            <person name="Copeland A."/>
            <person name="Barry K.W."/>
            <person name="Cichocki N."/>
            <person name="Veneault-Fourrey C."/>
            <person name="LaButti K."/>
            <person name="Lindquist E.A."/>
            <person name="Lipzen A."/>
            <person name="Lundell T."/>
            <person name="Morin E."/>
            <person name="Murat C."/>
            <person name="Riley R."/>
            <person name="Ohm R."/>
            <person name="Sun H."/>
            <person name="Tunlid A."/>
            <person name="Henrissat B."/>
            <person name="Grigoriev I.V."/>
            <person name="Hibbett D.S."/>
            <person name="Martin F."/>
        </authorList>
    </citation>
    <scope>NUCLEOTIDE SEQUENCE [LARGE SCALE GENOMIC DNA]</scope>
    <source>
        <strain evidence="5">F 1598</strain>
    </source>
</reference>
<dbReference type="STRING" id="765440.A0A0C3C3K4"/>
<proteinExistence type="inferred from homology"/>
<dbReference type="InterPro" id="IPR000582">
    <property type="entry name" value="Acyl-CoA-binding_protein"/>
</dbReference>
<dbReference type="Proteomes" id="UP000054166">
    <property type="component" value="Unassembled WGS sequence"/>
</dbReference>
<dbReference type="InParanoid" id="A0A0C3C3K4"/>
<comment type="similarity">
    <text evidence="1">Belongs to the ACBP family.</text>
</comment>
<dbReference type="AlphaFoldDB" id="A0A0C3C3K4"/>
<protein>
    <recommendedName>
        <fullName evidence="3">ACB domain-containing protein</fullName>
    </recommendedName>
</protein>
<evidence type="ECO:0000256" key="2">
    <source>
        <dbReference type="ARBA" id="ARBA00023121"/>
    </source>
</evidence>
<dbReference type="PANTHER" id="PTHR23310">
    <property type="entry name" value="ACYL-COA-BINDING PROTEIN, ACBP"/>
    <property type="match status" value="1"/>
</dbReference>
<organism evidence="4 5">
    <name type="scientific">Piloderma croceum (strain F 1598)</name>
    <dbReference type="NCBI Taxonomy" id="765440"/>
    <lineage>
        <taxon>Eukaryota</taxon>
        <taxon>Fungi</taxon>
        <taxon>Dikarya</taxon>
        <taxon>Basidiomycota</taxon>
        <taxon>Agaricomycotina</taxon>
        <taxon>Agaricomycetes</taxon>
        <taxon>Agaricomycetidae</taxon>
        <taxon>Atheliales</taxon>
        <taxon>Atheliaceae</taxon>
        <taxon>Piloderma</taxon>
    </lineage>
</organism>
<dbReference type="InterPro" id="IPR035984">
    <property type="entry name" value="Acyl-CoA-binding_sf"/>
</dbReference>
<sequence>MSEVHYTEAQAGFEKAVSVVQALPKDGPIQLTNDQKLEFYKYYKIATVGDVNIPRPGMFDLVGKSKWDAWKAECEKGTTKEQAWTAYVTGLLAILKEADTEESKKSIEAIKAA</sequence>
<dbReference type="OrthoDB" id="346910at2759"/>
<gene>
    <name evidence="4" type="ORF">PILCRDRAFT_6454</name>
</gene>
<dbReference type="FunFam" id="1.20.80.10:FF:000010">
    <property type="entry name" value="Acyl-CoA-binding domain-containing protein 5"/>
    <property type="match status" value="1"/>
</dbReference>
<keyword evidence="5" id="KW-1185">Reference proteome</keyword>
<evidence type="ECO:0000256" key="1">
    <source>
        <dbReference type="ARBA" id="ARBA00005567"/>
    </source>
</evidence>
<evidence type="ECO:0000313" key="4">
    <source>
        <dbReference type="EMBL" id="KIM84172.1"/>
    </source>
</evidence>
<dbReference type="HOGENOM" id="CLU_118853_1_0_1"/>
<dbReference type="FunCoup" id="A0A0C3C3K4">
    <property type="interactions" value="129"/>
</dbReference>